<organism evidence="1 2">
    <name type="scientific">[Eubacterium] hominis</name>
    <dbReference type="NCBI Taxonomy" id="2764325"/>
    <lineage>
        <taxon>Bacteria</taxon>
        <taxon>Bacillati</taxon>
        <taxon>Bacillota</taxon>
        <taxon>Erysipelotrichia</taxon>
        <taxon>Erysipelotrichales</taxon>
        <taxon>Erysipelotrichaceae</taxon>
        <taxon>Amedibacillus</taxon>
    </lineage>
</organism>
<proteinExistence type="predicted"/>
<gene>
    <name evidence="1" type="ORF">H9Q80_14340</name>
</gene>
<keyword evidence="2" id="KW-1185">Reference proteome</keyword>
<evidence type="ECO:0000313" key="2">
    <source>
        <dbReference type="Proteomes" id="UP000515856"/>
    </source>
</evidence>
<reference evidence="1 2" key="1">
    <citation type="submission" date="2020-08" db="EMBL/GenBank/DDBJ databases">
        <authorList>
            <person name="Liu C."/>
            <person name="Sun Q."/>
        </authorList>
    </citation>
    <scope>NUCLEOTIDE SEQUENCE [LARGE SCALE GENOMIC DNA]</scope>
    <source>
        <strain evidence="1 2">NSJ-61</strain>
    </source>
</reference>
<sequence length="72" mass="8705">MSEYGKKSYQSGYNKNVRYATFDEKKLGYGLDFSRMSGQENRWRNNEQTQMKASWRKGYEKIIEYCIKKKID</sequence>
<dbReference type="AlphaFoldDB" id="A0A7G9GKT8"/>
<accession>A0A7G9GKT8</accession>
<evidence type="ECO:0000313" key="1">
    <source>
        <dbReference type="EMBL" id="QNM11420.1"/>
    </source>
</evidence>
<protein>
    <submittedName>
        <fullName evidence="1">Uncharacterized protein</fullName>
    </submittedName>
</protein>
<dbReference type="EMBL" id="CP060636">
    <property type="protein sequence ID" value="QNM11420.1"/>
    <property type="molecule type" value="Genomic_DNA"/>
</dbReference>
<dbReference type="Proteomes" id="UP000515856">
    <property type="component" value="Chromosome"/>
</dbReference>
<dbReference type="KEGG" id="ehn:H9Q80_14340"/>
<dbReference type="RefSeq" id="WP_117451967.1">
    <property type="nucleotide sequence ID" value="NZ_CP060636.1"/>
</dbReference>
<name>A0A7G9GKT8_9FIRM</name>